<accession>A0ABN8JNJ6</accession>
<name>A0ABN8JNJ6_9HYPH</name>
<proteinExistence type="predicted"/>
<protein>
    <submittedName>
        <fullName evidence="1">Uncharacterized protein</fullName>
    </submittedName>
</protein>
<dbReference type="RefSeq" id="WP_254017938.1">
    <property type="nucleotide sequence ID" value="NZ_CAKXZT010000117.1"/>
</dbReference>
<reference evidence="1 2" key="1">
    <citation type="submission" date="2022-03" db="EMBL/GenBank/DDBJ databases">
        <authorList>
            <person name="Brunel B."/>
        </authorList>
    </citation>
    <scope>NUCLEOTIDE SEQUENCE [LARGE SCALE GENOMIC DNA]</scope>
    <source>
        <strain evidence="1">STM5069sample</strain>
    </source>
</reference>
<dbReference type="Proteomes" id="UP001153050">
    <property type="component" value="Unassembled WGS sequence"/>
</dbReference>
<dbReference type="EMBL" id="CAKXZT010000117">
    <property type="protein sequence ID" value="CAH2399607.1"/>
    <property type="molecule type" value="Genomic_DNA"/>
</dbReference>
<gene>
    <name evidence="1" type="ORF">MES5069_230025</name>
</gene>
<sequence length="137" mass="15766">MPETIFTASMFYRNGTLAPSPMGRSAQEYAMCLLNHTRNTARSVLVEGEEYIAALDLLHPNEMKALVDNVYRFAKRNCRACRTNVYGEDLLVIPVRRVHILATYIYHKAHGEDFRACFDELPVAIPELSWGRWVIYL</sequence>
<evidence type="ECO:0000313" key="2">
    <source>
        <dbReference type="Proteomes" id="UP001153050"/>
    </source>
</evidence>
<keyword evidence="2" id="KW-1185">Reference proteome</keyword>
<organism evidence="1 2">
    <name type="scientific">Mesorhizobium escarrei</name>
    <dbReference type="NCBI Taxonomy" id="666018"/>
    <lineage>
        <taxon>Bacteria</taxon>
        <taxon>Pseudomonadati</taxon>
        <taxon>Pseudomonadota</taxon>
        <taxon>Alphaproteobacteria</taxon>
        <taxon>Hyphomicrobiales</taxon>
        <taxon>Phyllobacteriaceae</taxon>
        <taxon>Mesorhizobium</taxon>
    </lineage>
</organism>
<comment type="caution">
    <text evidence="1">The sequence shown here is derived from an EMBL/GenBank/DDBJ whole genome shotgun (WGS) entry which is preliminary data.</text>
</comment>
<evidence type="ECO:0000313" key="1">
    <source>
        <dbReference type="EMBL" id="CAH2399607.1"/>
    </source>
</evidence>